<keyword evidence="5" id="KW-0560">Oxidoreductase</keyword>
<evidence type="ECO:0000259" key="8">
    <source>
        <dbReference type="Pfam" id="PF02771"/>
    </source>
</evidence>
<dbReference type="PATRIC" id="fig|292.27.peg.2832"/>
<dbReference type="InterPro" id="IPR046373">
    <property type="entry name" value="Acyl-CoA_Oxase/DH_mid-dom_sf"/>
</dbReference>
<dbReference type="InterPro" id="IPR009100">
    <property type="entry name" value="AcylCoA_DH/oxidase_NM_dom_sf"/>
</dbReference>
<dbReference type="Gene3D" id="1.10.540.10">
    <property type="entry name" value="Acyl-CoA dehydrogenase/oxidase, N-terminal domain"/>
    <property type="match status" value="1"/>
</dbReference>
<comment type="similarity">
    <text evidence="2">Belongs to the acyl-CoA dehydrogenase family.</text>
</comment>
<dbReference type="FunFam" id="2.40.110.10:FF:000002">
    <property type="entry name" value="Acyl-CoA dehydrogenase fadE12"/>
    <property type="match status" value="1"/>
</dbReference>
<keyword evidence="3" id="KW-0285">Flavoprotein</keyword>
<evidence type="ECO:0000256" key="4">
    <source>
        <dbReference type="ARBA" id="ARBA00022827"/>
    </source>
</evidence>
<dbReference type="Proteomes" id="UP000036338">
    <property type="component" value="Unassembled WGS sequence"/>
</dbReference>
<dbReference type="Gene3D" id="1.20.140.10">
    <property type="entry name" value="Butyryl-CoA Dehydrogenase, subunit A, domain 3"/>
    <property type="match status" value="1"/>
</dbReference>
<evidence type="ECO:0000256" key="1">
    <source>
        <dbReference type="ARBA" id="ARBA00001974"/>
    </source>
</evidence>
<dbReference type="Pfam" id="PF02771">
    <property type="entry name" value="Acyl-CoA_dh_N"/>
    <property type="match status" value="1"/>
</dbReference>
<dbReference type="PROSITE" id="PS00072">
    <property type="entry name" value="ACYL_COA_DH_1"/>
    <property type="match status" value="1"/>
</dbReference>
<dbReference type="InterPro" id="IPR006089">
    <property type="entry name" value="Acyl-CoA_DH_CS"/>
</dbReference>
<evidence type="ECO:0000259" key="7">
    <source>
        <dbReference type="Pfam" id="PF02770"/>
    </source>
</evidence>
<dbReference type="PANTHER" id="PTHR43884:SF40">
    <property type="entry name" value="ACYL-COA DEHYDROGENASE"/>
    <property type="match status" value="1"/>
</dbReference>
<dbReference type="AlphaFoldDB" id="A0A0J5WYH0"/>
<comment type="cofactor">
    <cofactor evidence="1">
        <name>FAD</name>
        <dbReference type="ChEBI" id="CHEBI:57692"/>
    </cofactor>
</comment>
<dbReference type="InterPro" id="IPR036250">
    <property type="entry name" value="AcylCo_DH-like_C"/>
</dbReference>
<dbReference type="PROSITE" id="PS00073">
    <property type="entry name" value="ACYL_COA_DH_2"/>
    <property type="match status" value="1"/>
</dbReference>
<feature type="domain" description="Acyl-CoA dehydrogenase/oxidase C-terminal" evidence="6">
    <location>
        <begin position="233"/>
        <end position="380"/>
    </location>
</feature>
<dbReference type="SUPFAM" id="SSF47203">
    <property type="entry name" value="Acyl-CoA dehydrogenase C-terminal domain-like"/>
    <property type="match status" value="1"/>
</dbReference>
<dbReference type="GO" id="GO:0003995">
    <property type="term" value="F:acyl-CoA dehydrogenase activity"/>
    <property type="evidence" value="ECO:0007669"/>
    <property type="project" value="InterPro"/>
</dbReference>
<evidence type="ECO:0000256" key="5">
    <source>
        <dbReference type="ARBA" id="ARBA00023002"/>
    </source>
</evidence>
<protein>
    <submittedName>
        <fullName evidence="9">Acyl-CoA dehydrogenase</fullName>
    </submittedName>
</protein>
<dbReference type="InterPro" id="IPR037069">
    <property type="entry name" value="AcylCoA_DH/ox_N_sf"/>
</dbReference>
<dbReference type="InterPro" id="IPR006091">
    <property type="entry name" value="Acyl-CoA_Oxase/DH_mid-dom"/>
</dbReference>
<comment type="caution">
    <text evidence="9">The sequence shown here is derived from an EMBL/GenBank/DDBJ whole genome shotgun (WGS) entry which is preliminary data.</text>
</comment>
<dbReference type="Gene3D" id="2.40.110.10">
    <property type="entry name" value="Butyryl-CoA Dehydrogenase, subunit A, domain 2"/>
    <property type="match status" value="1"/>
</dbReference>
<dbReference type="InterPro" id="IPR013786">
    <property type="entry name" value="AcylCoA_DH/ox_N"/>
</dbReference>
<evidence type="ECO:0000313" key="9">
    <source>
        <dbReference type="EMBL" id="KML57301.1"/>
    </source>
</evidence>
<dbReference type="PIRSF" id="PIRSF016578">
    <property type="entry name" value="HsaA"/>
    <property type="match status" value="1"/>
</dbReference>
<evidence type="ECO:0000256" key="2">
    <source>
        <dbReference type="ARBA" id="ARBA00009347"/>
    </source>
</evidence>
<evidence type="ECO:0000313" key="10">
    <source>
        <dbReference type="Proteomes" id="UP000036338"/>
    </source>
</evidence>
<proteinExistence type="inferred from homology"/>
<feature type="domain" description="Acyl-CoA dehydrogenase/oxidase N-terminal" evidence="8">
    <location>
        <begin position="6"/>
        <end position="117"/>
    </location>
</feature>
<dbReference type="Pfam" id="PF02770">
    <property type="entry name" value="Acyl-CoA_dh_M"/>
    <property type="match status" value="1"/>
</dbReference>
<name>A0A0J5WYH0_BURCE</name>
<organism evidence="9 10">
    <name type="scientific">Burkholderia cepacia</name>
    <name type="common">Pseudomonas cepacia</name>
    <dbReference type="NCBI Taxonomy" id="292"/>
    <lineage>
        <taxon>Bacteria</taxon>
        <taxon>Pseudomonadati</taxon>
        <taxon>Pseudomonadota</taxon>
        <taxon>Betaproteobacteria</taxon>
        <taxon>Burkholderiales</taxon>
        <taxon>Burkholderiaceae</taxon>
        <taxon>Burkholderia</taxon>
        <taxon>Burkholderia cepacia complex</taxon>
    </lineage>
</organism>
<gene>
    <name evidence="9" type="ORF">VL15_14595</name>
</gene>
<reference evidence="9 10" key="1">
    <citation type="submission" date="2015-05" db="EMBL/GenBank/DDBJ databases">
        <title>Draft genome of Burkholderia cepacia LK29.</title>
        <authorList>
            <person name="Chan X.Y."/>
        </authorList>
    </citation>
    <scope>NUCLEOTIDE SEQUENCE [LARGE SCALE GENOMIC DNA]</scope>
    <source>
        <strain evidence="9 10">LK29</strain>
    </source>
</reference>
<dbReference type="InterPro" id="IPR009075">
    <property type="entry name" value="AcylCo_DH/oxidase_C"/>
</dbReference>
<evidence type="ECO:0000256" key="3">
    <source>
        <dbReference type="ARBA" id="ARBA00022630"/>
    </source>
</evidence>
<keyword evidence="4" id="KW-0274">FAD</keyword>
<dbReference type="EMBL" id="LDWR01000023">
    <property type="protein sequence ID" value="KML57301.1"/>
    <property type="molecule type" value="Genomic_DNA"/>
</dbReference>
<dbReference type="PANTHER" id="PTHR43884">
    <property type="entry name" value="ACYL-COA DEHYDROGENASE"/>
    <property type="match status" value="1"/>
</dbReference>
<dbReference type="RefSeq" id="WP_048246343.1">
    <property type="nucleotide sequence ID" value="NZ_LDWR01000023.1"/>
</dbReference>
<feature type="domain" description="Acyl-CoA oxidase/dehydrogenase middle" evidence="7">
    <location>
        <begin position="121"/>
        <end position="220"/>
    </location>
</feature>
<dbReference type="GO" id="GO:0050660">
    <property type="term" value="F:flavin adenine dinucleotide binding"/>
    <property type="evidence" value="ECO:0007669"/>
    <property type="project" value="InterPro"/>
</dbReference>
<sequence length="385" mass="43242">MDFSLTQEQEMLVSSLRQFVEKELQPHEFAVDRADDVPPELADSIRRKALDLGFYAFNMPESAGGPGLDYVTQALVERELGRTSWALHVFVARPSKILMACKGDQIERYLKPTVRGERVDCFALTEPGAGSDAMGIRTRAVRDGDDYVINGSKHFISHADTADFVILFAVTGEEEVRGQKRKRVTCFLIDKDTPGMTVRRGPHCTSLRGYHQSEIFLSDCRVSTAQILGEEHRGFDLANDWLTAGRVMVAANNIGRAQRAFEMAAEWAATRQQFGKRIGEFQGTSFKLADMQTEIRAAELVTLYTAQKLDLGTMTDGDAALAKLLATETLGRVTDHAVQIYGGMGLMDELPIERFWRDARIERIWEGTSEIQRHILSKEILRRYS</sequence>
<accession>A0A0J5WYH0</accession>
<dbReference type="FunFam" id="1.20.140.10:FF:000001">
    <property type="entry name" value="Acyl-CoA dehydrogenase"/>
    <property type="match status" value="1"/>
</dbReference>
<dbReference type="Pfam" id="PF00441">
    <property type="entry name" value="Acyl-CoA_dh_1"/>
    <property type="match status" value="1"/>
</dbReference>
<evidence type="ECO:0000259" key="6">
    <source>
        <dbReference type="Pfam" id="PF00441"/>
    </source>
</evidence>
<dbReference type="SUPFAM" id="SSF56645">
    <property type="entry name" value="Acyl-CoA dehydrogenase NM domain-like"/>
    <property type="match status" value="1"/>
</dbReference>